<evidence type="ECO:0000256" key="5">
    <source>
        <dbReference type="ARBA" id="ARBA00023136"/>
    </source>
</evidence>
<protein>
    <submittedName>
        <fullName evidence="10">FtsX-like permease family protein</fullName>
    </submittedName>
</protein>
<gene>
    <name evidence="10" type="ORF">GP473_01920</name>
</gene>
<dbReference type="InterPro" id="IPR050250">
    <property type="entry name" value="Macrolide_Exporter_MacB"/>
</dbReference>
<proteinExistence type="inferred from homology"/>
<feature type="domain" description="ABC3 transporter permease C-terminal" evidence="8">
    <location>
        <begin position="741"/>
        <end position="857"/>
    </location>
</feature>
<feature type="domain" description="ABC3 transporter permease C-terminal" evidence="8">
    <location>
        <begin position="267"/>
        <end position="385"/>
    </location>
</feature>
<dbReference type="Pfam" id="PF02687">
    <property type="entry name" value="FtsX"/>
    <property type="match status" value="2"/>
</dbReference>
<evidence type="ECO:0000256" key="2">
    <source>
        <dbReference type="ARBA" id="ARBA00022475"/>
    </source>
</evidence>
<evidence type="ECO:0000313" key="11">
    <source>
        <dbReference type="Proteomes" id="UP000515275"/>
    </source>
</evidence>
<keyword evidence="11" id="KW-1185">Reference proteome</keyword>
<comment type="subcellular location">
    <subcellularLocation>
        <location evidence="1">Cell membrane</location>
        <topology evidence="1">Multi-pass membrane protein</topology>
    </subcellularLocation>
</comment>
<evidence type="ECO:0000259" key="8">
    <source>
        <dbReference type="Pfam" id="PF02687"/>
    </source>
</evidence>
<feature type="transmembrane region" description="Helical" evidence="7">
    <location>
        <begin position="408"/>
        <end position="428"/>
    </location>
</feature>
<dbReference type="InterPro" id="IPR025857">
    <property type="entry name" value="MacB_PCD"/>
</dbReference>
<dbReference type="GO" id="GO:0022857">
    <property type="term" value="F:transmembrane transporter activity"/>
    <property type="evidence" value="ECO:0007669"/>
    <property type="project" value="TreeGrafter"/>
</dbReference>
<keyword evidence="3 7" id="KW-0812">Transmembrane</keyword>
<feature type="transmembrane region" description="Helical" evidence="7">
    <location>
        <begin position="783"/>
        <end position="812"/>
    </location>
</feature>
<feature type="transmembrane region" description="Helical" evidence="7">
    <location>
        <begin position="359"/>
        <end position="378"/>
    </location>
</feature>
<keyword evidence="5 7" id="KW-0472">Membrane</keyword>
<keyword evidence="2" id="KW-1003">Cell membrane</keyword>
<feature type="transmembrane region" description="Helical" evidence="7">
    <location>
        <begin position="440"/>
        <end position="471"/>
    </location>
</feature>
<dbReference type="AlphaFoldDB" id="A0A7G7YM83"/>
<feature type="domain" description="MacB-like periplasmic core" evidence="9">
    <location>
        <begin position="492"/>
        <end position="707"/>
    </location>
</feature>
<evidence type="ECO:0000256" key="1">
    <source>
        <dbReference type="ARBA" id="ARBA00004651"/>
    </source>
</evidence>
<evidence type="ECO:0000256" key="4">
    <source>
        <dbReference type="ARBA" id="ARBA00022989"/>
    </source>
</evidence>
<feature type="transmembrane region" description="Helical" evidence="7">
    <location>
        <begin position="824"/>
        <end position="847"/>
    </location>
</feature>
<feature type="transmembrane region" description="Helical" evidence="7">
    <location>
        <begin position="263"/>
        <end position="289"/>
    </location>
</feature>
<evidence type="ECO:0000259" key="9">
    <source>
        <dbReference type="Pfam" id="PF12704"/>
    </source>
</evidence>
<feature type="transmembrane region" description="Helical" evidence="7">
    <location>
        <begin position="492"/>
        <end position="514"/>
    </location>
</feature>
<name>A0A7G7YM83_9CORY</name>
<evidence type="ECO:0000256" key="6">
    <source>
        <dbReference type="ARBA" id="ARBA00038076"/>
    </source>
</evidence>
<reference evidence="10 11" key="1">
    <citation type="submission" date="2019-12" db="EMBL/GenBank/DDBJ databases">
        <title>Corynebacterium sp. nov., isolated from feces of the Anser Albifrons in China.</title>
        <authorList>
            <person name="Liu Q."/>
        </authorList>
    </citation>
    <scope>NUCLEOTIDE SEQUENCE [LARGE SCALE GENOMIC DNA]</scope>
    <source>
        <strain evidence="10 11">23H37-10</strain>
    </source>
</reference>
<evidence type="ECO:0000256" key="7">
    <source>
        <dbReference type="SAM" id="Phobius"/>
    </source>
</evidence>
<dbReference type="PANTHER" id="PTHR30572:SF4">
    <property type="entry name" value="ABC TRANSPORTER PERMEASE YTRF"/>
    <property type="match status" value="1"/>
</dbReference>
<feature type="transmembrane region" description="Helical" evidence="7">
    <location>
        <begin position="21"/>
        <end position="43"/>
    </location>
</feature>
<accession>A0A7G7YM83</accession>
<dbReference type="GO" id="GO:0005886">
    <property type="term" value="C:plasma membrane"/>
    <property type="evidence" value="ECO:0007669"/>
    <property type="project" value="UniProtKB-SubCell"/>
</dbReference>
<dbReference type="KEGG" id="cans:GP473_01920"/>
<evidence type="ECO:0000313" key="10">
    <source>
        <dbReference type="EMBL" id="QNH95603.1"/>
    </source>
</evidence>
<organism evidence="10 11">
    <name type="scientific">Corynebacterium anserum</name>
    <dbReference type="NCBI Taxonomy" id="2684406"/>
    <lineage>
        <taxon>Bacteria</taxon>
        <taxon>Bacillati</taxon>
        <taxon>Actinomycetota</taxon>
        <taxon>Actinomycetes</taxon>
        <taxon>Mycobacteriales</taxon>
        <taxon>Corynebacteriaceae</taxon>
        <taxon>Corynebacterium</taxon>
    </lineage>
</organism>
<feature type="transmembrane region" description="Helical" evidence="7">
    <location>
        <begin position="310"/>
        <end position="339"/>
    </location>
</feature>
<keyword evidence="4 7" id="KW-1133">Transmembrane helix</keyword>
<sequence>MRLGPSAMQKVSLRTLAGHKIRFILTILSVVLGTAFIAGSFMFTNSMSKSFDSIAESSYANVDAVVKPGHDGKRLLNQQFFEELQKDPAVKGVNISSQANVIVATKDKQVLNSGGAPSIVQPFYTGDQAVATPMNIVDGTSPHGPGEIVLNQTAASRHGIHVGDTVVLVDPHTRHEVTVVGVYTLDLEVGGFIGAAMDEPSFIQLFRPQGTVDEFTVAGKTLHGSQLVNYLAGKYPGVEFDTGESIAEDLTDQINQALSFVNYFLIAFGLIALLVGTFIIANTFSMIVAQRMREFALLRSLGTSRRQLTGSVVFEAIVIGFFGSALGIAAGIGLVNLIYWGMAKAGMGLPDAGVNLTPTAVFVPLVLGIIVTVLSAWAPARRAGRVRPVEALRLGDASSSSSLLTRSIAGVLLIGIGVAAAIAAVWIFTDATSGRRASIVGVAALLLIVGTFLVLPAVSVPVVGGLGRVIGLPFRAVGKLASTNSKRNPRRTATTAFALTLGVALVSVVSIFGATMKNSVSEFTETMMRSDYVVSGPAQANFPVPREATAAIRQLPDVQDAVAIGTIAMTVGDVSALPGHPLMSVVDGDPTTVANIDMVDGDSHFNEPGVMVDKTTAEAKGWKVGDTVPLSVGVTEKIPVGTATIRGIYQPNIMFGPAVINQSMVTHIKKQAPQMTGSPLLSPQVLLLAVNGNSGIDQQKLREELETVTSDYLVVQVLTTQQFAGAQAVMIDQILNILYALLSLAIIVAILGIINTLALNVVERRQEVGMLRAVGTKRRQIRGMITLEAVQIAVFGALVGVGIGLFLGWAFVSVLGNEGLGHVIVPWTQVALMIVGSAFVGVVAAVWPAVKAAKTPPLEAIAD</sequence>
<feature type="transmembrane region" description="Helical" evidence="7">
    <location>
        <begin position="737"/>
        <end position="762"/>
    </location>
</feature>
<dbReference type="InterPro" id="IPR003838">
    <property type="entry name" value="ABC3_permease_C"/>
</dbReference>
<dbReference type="PANTHER" id="PTHR30572">
    <property type="entry name" value="MEMBRANE COMPONENT OF TRANSPORTER-RELATED"/>
    <property type="match status" value="1"/>
</dbReference>
<dbReference type="Pfam" id="PF12704">
    <property type="entry name" value="MacB_PCD"/>
    <property type="match status" value="2"/>
</dbReference>
<comment type="similarity">
    <text evidence="6">Belongs to the ABC-4 integral membrane protein family.</text>
</comment>
<dbReference type="EMBL" id="CP046883">
    <property type="protein sequence ID" value="QNH95603.1"/>
    <property type="molecule type" value="Genomic_DNA"/>
</dbReference>
<feature type="domain" description="MacB-like periplasmic core" evidence="9">
    <location>
        <begin position="24"/>
        <end position="184"/>
    </location>
</feature>
<dbReference type="Proteomes" id="UP000515275">
    <property type="component" value="Chromosome"/>
</dbReference>
<dbReference type="RefSeq" id="WP_186277046.1">
    <property type="nucleotide sequence ID" value="NZ_CP046883.1"/>
</dbReference>
<evidence type="ECO:0000256" key="3">
    <source>
        <dbReference type="ARBA" id="ARBA00022692"/>
    </source>
</evidence>